<dbReference type="RefSeq" id="WP_120729467.1">
    <property type="nucleotide sequence ID" value="NZ_RBAK01000006.1"/>
</dbReference>
<dbReference type="OrthoDB" id="3393963at2"/>
<name>A0A3A9ZAR6_9ACTN</name>
<sequence>MTPDLAELAELAAARARLDDHELALIDRCRHGGATWAQVAAALGLGSRQAAEQRRQRLLAARRARRESLDLAYAERIAALRAAVVALSRWIDTDRRWDGRFRRAALVRATVATALDAEPGSLHTLASHVAADLADAGPDRLPAPVRAAAAELETRLST</sequence>
<dbReference type="Proteomes" id="UP000281726">
    <property type="component" value="Unassembled WGS sequence"/>
</dbReference>
<dbReference type="EMBL" id="RBAK01000006">
    <property type="protein sequence ID" value="RKN45403.1"/>
    <property type="molecule type" value="Genomic_DNA"/>
</dbReference>
<reference evidence="1 2" key="1">
    <citation type="journal article" date="2004" name="Syst. Appl. Microbiol.">
        <title>Cryptoendolithic actinomycetes from antarctic sandstone rock samples: Micromonospora endolithica sp. nov. and two isolates related to Micromonospora coerulea Jensen 1932.</title>
        <authorList>
            <person name="Hirsch P."/>
            <person name="Mevs U."/>
            <person name="Kroppenstedt R.M."/>
            <person name="Schumann P."/>
            <person name="Stackebrandt E."/>
        </authorList>
    </citation>
    <scope>NUCLEOTIDE SEQUENCE [LARGE SCALE GENOMIC DNA]</scope>
    <source>
        <strain evidence="1 2">JCM 12677</strain>
    </source>
</reference>
<organism evidence="1 2">
    <name type="scientific">Micromonospora endolithica</name>
    <dbReference type="NCBI Taxonomy" id="230091"/>
    <lineage>
        <taxon>Bacteria</taxon>
        <taxon>Bacillati</taxon>
        <taxon>Actinomycetota</taxon>
        <taxon>Actinomycetes</taxon>
        <taxon>Micromonosporales</taxon>
        <taxon>Micromonosporaceae</taxon>
        <taxon>Micromonospora</taxon>
    </lineage>
</organism>
<keyword evidence="2" id="KW-1185">Reference proteome</keyword>
<protein>
    <submittedName>
        <fullName evidence="1">Uncharacterized protein</fullName>
    </submittedName>
</protein>
<evidence type="ECO:0000313" key="1">
    <source>
        <dbReference type="EMBL" id="RKN45403.1"/>
    </source>
</evidence>
<gene>
    <name evidence="1" type="ORF">D7223_17510</name>
</gene>
<dbReference type="AlphaFoldDB" id="A0A3A9ZAR6"/>
<comment type="caution">
    <text evidence="1">The sequence shown here is derived from an EMBL/GenBank/DDBJ whole genome shotgun (WGS) entry which is preliminary data.</text>
</comment>
<proteinExistence type="predicted"/>
<evidence type="ECO:0000313" key="2">
    <source>
        <dbReference type="Proteomes" id="UP000281726"/>
    </source>
</evidence>
<accession>A0A3A9ZAR6</accession>